<keyword evidence="1" id="KW-0732">Signal</keyword>
<dbReference type="Proteomes" id="UP000184287">
    <property type="component" value="Unassembled WGS sequence"/>
</dbReference>
<dbReference type="GO" id="GO:0030145">
    <property type="term" value="F:manganese ion binding"/>
    <property type="evidence" value="ECO:0007669"/>
    <property type="project" value="TreeGrafter"/>
</dbReference>
<sequence>MVKTNCYSLLICLLLLVHGMAKGQEPIVRFGVIADIQYADKDDHGSRYYRNSLEKMDSCIVNLNQEKLAFNVVFGDLVDQGPKDLSPVMEHLKKLKAPYRNVLGNHDYVNVSDREMLYKQFDMPAPYYAFEKASWMFIVLNTNEVSEYGSKAGSSFQKEWQDLAAGLKKEGRKNVLPWNGGISSLQLIWLENQLKKAQKTKKNVLVFSHHPLFPETGYEALNNREILNIVEKYPNVKGLVSGHHHAGNFAYYHKLPSITLEGMIETSKENAYGVIELYPNKIVLTGRGRMTSRTLNF</sequence>
<dbReference type="OrthoDB" id="9791866at2"/>
<dbReference type="PANTHER" id="PTHR16509">
    <property type="match status" value="1"/>
</dbReference>
<feature type="domain" description="Calcineurin-like phosphoesterase" evidence="2">
    <location>
        <begin position="29"/>
        <end position="246"/>
    </location>
</feature>
<feature type="chain" id="PRO_5012273960" evidence="1">
    <location>
        <begin position="24"/>
        <end position="297"/>
    </location>
</feature>
<dbReference type="AlphaFoldDB" id="A0A1M5BF23"/>
<evidence type="ECO:0000259" key="2">
    <source>
        <dbReference type="Pfam" id="PF00149"/>
    </source>
</evidence>
<dbReference type="GO" id="GO:0008663">
    <property type="term" value="F:2',3'-cyclic-nucleotide 2'-phosphodiesterase activity"/>
    <property type="evidence" value="ECO:0007669"/>
    <property type="project" value="TreeGrafter"/>
</dbReference>
<dbReference type="Pfam" id="PF00149">
    <property type="entry name" value="Metallophos"/>
    <property type="match status" value="1"/>
</dbReference>
<dbReference type="SUPFAM" id="SSF56300">
    <property type="entry name" value="Metallo-dependent phosphatases"/>
    <property type="match status" value="1"/>
</dbReference>
<dbReference type="GO" id="GO:0047631">
    <property type="term" value="F:ADP-ribose diphosphatase activity"/>
    <property type="evidence" value="ECO:0007669"/>
    <property type="project" value="TreeGrafter"/>
</dbReference>
<name>A0A1M5BF23_9SPHI</name>
<dbReference type="STRING" id="288992.SAMN04488522_1021168"/>
<reference evidence="4" key="1">
    <citation type="submission" date="2016-11" db="EMBL/GenBank/DDBJ databases">
        <authorList>
            <person name="Varghese N."/>
            <person name="Submissions S."/>
        </authorList>
    </citation>
    <scope>NUCLEOTIDE SEQUENCE [LARGE SCALE GENOMIC DNA]</scope>
    <source>
        <strain evidence="4">DSM 16990</strain>
    </source>
</reference>
<feature type="signal peptide" evidence="1">
    <location>
        <begin position="1"/>
        <end position="23"/>
    </location>
</feature>
<evidence type="ECO:0000256" key="1">
    <source>
        <dbReference type="SAM" id="SignalP"/>
    </source>
</evidence>
<accession>A0A1M5BF23</accession>
<dbReference type="Gene3D" id="3.60.21.10">
    <property type="match status" value="1"/>
</dbReference>
<protein>
    <submittedName>
        <fullName evidence="3">Calcineurin-like phosphoesterase</fullName>
    </submittedName>
</protein>
<gene>
    <name evidence="3" type="ORF">SAMN04488522_1021168</name>
</gene>
<dbReference type="EMBL" id="FQUQ01000002">
    <property type="protein sequence ID" value="SHF41163.1"/>
    <property type="molecule type" value="Genomic_DNA"/>
</dbReference>
<dbReference type="GO" id="GO:0047734">
    <property type="term" value="F:CDP-glycerol diphosphatase activity"/>
    <property type="evidence" value="ECO:0007669"/>
    <property type="project" value="TreeGrafter"/>
</dbReference>
<dbReference type="PANTHER" id="PTHR16509:SF1">
    <property type="entry name" value="MANGANESE-DEPENDENT ADP-RIBOSE_CDP-ALCOHOL DIPHOSPHATASE"/>
    <property type="match status" value="1"/>
</dbReference>
<evidence type="ECO:0000313" key="3">
    <source>
        <dbReference type="EMBL" id="SHF41163.1"/>
    </source>
</evidence>
<organism evidence="3 4">
    <name type="scientific">Pedobacter caeni</name>
    <dbReference type="NCBI Taxonomy" id="288992"/>
    <lineage>
        <taxon>Bacteria</taxon>
        <taxon>Pseudomonadati</taxon>
        <taxon>Bacteroidota</taxon>
        <taxon>Sphingobacteriia</taxon>
        <taxon>Sphingobacteriales</taxon>
        <taxon>Sphingobacteriaceae</taxon>
        <taxon>Pedobacter</taxon>
    </lineage>
</organism>
<proteinExistence type="predicted"/>
<dbReference type="RefSeq" id="WP_073231465.1">
    <property type="nucleotide sequence ID" value="NZ_FQUQ01000002.1"/>
</dbReference>
<keyword evidence="4" id="KW-1185">Reference proteome</keyword>
<evidence type="ECO:0000313" key="4">
    <source>
        <dbReference type="Proteomes" id="UP000184287"/>
    </source>
</evidence>
<dbReference type="InterPro" id="IPR029052">
    <property type="entry name" value="Metallo-depent_PP-like"/>
</dbReference>
<dbReference type="InterPro" id="IPR004843">
    <property type="entry name" value="Calcineurin-like_PHP"/>
</dbReference>